<dbReference type="PANTHER" id="PTHR12136">
    <property type="entry name" value="ENHANCED DISEASE RESISTANCE-RELATED"/>
    <property type="match status" value="1"/>
</dbReference>
<dbReference type="PANTHER" id="PTHR12136:SF91">
    <property type="entry name" value="PROTEIN ENHANCED DISEASE RESISTANCE 2-LIKE"/>
    <property type="match status" value="1"/>
</dbReference>
<dbReference type="Pfam" id="PF07059">
    <property type="entry name" value="EDR2_C"/>
    <property type="match status" value="1"/>
</dbReference>
<dbReference type="EMBL" id="JBFOLJ010000001">
    <property type="protein sequence ID" value="KAL2556474.1"/>
    <property type="molecule type" value="Genomic_DNA"/>
</dbReference>
<reference evidence="3" key="1">
    <citation type="submission" date="2024-07" db="EMBL/GenBank/DDBJ databases">
        <title>Two chromosome-level genome assemblies of Korean endemic species Abeliophyllum distichum and Forsythia ovata (Oleaceae).</title>
        <authorList>
            <person name="Jang H."/>
        </authorList>
    </citation>
    <scope>NUCLEOTIDE SEQUENCE [LARGE SCALE GENOMIC DNA]</scope>
</reference>
<organism evidence="2 3">
    <name type="scientific">Forsythia ovata</name>
    <dbReference type="NCBI Taxonomy" id="205694"/>
    <lineage>
        <taxon>Eukaryota</taxon>
        <taxon>Viridiplantae</taxon>
        <taxon>Streptophyta</taxon>
        <taxon>Embryophyta</taxon>
        <taxon>Tracheophyta</taxon>
        <taxon>Spermatophyta</taxon>
        <taxon>Magnoliopsida</taxon>
        <taxon>eudicotyledons</taxon>
        <taxon>Gunneridae</taxon>
        <taxon>Pentapetalae</taxon>
        <taxon>asterids</taxon>
        <taxon>lamiids</taxon>
        <taxon>Lamiales</taxon>
        <taxon>Oleaceae</taxon>
        <taxon>Forsythieae</taxon>
        <taxon>Forsythia</taxon>
    </lineage>
</organism>
<gene>
    <name evidence="2" type="ORF">Fot_01213</name>
</gene>
<evidence type="ECO:0000259" key="1">
    <source>
        <dbReference type="Pfam" id="PF07059"/>
    </source>
</evidence>
<keyword evidence="3" id="KW-1185">Reference proteome</keyword>
<name>A0ABD1X3K8_9LAMI</name>
<evidence type="ECO:0000313" key="2">
    <source>
        <dbReference type="EMBL" id="KAL2556474.1"/>
    </source>
</evidence>
<sequence>MSRTSNIQLPDSFFYLDIDVGIGSSAIATAILRLALGCVTAVTVDMSFLVEVQLEEELLERLFGAVTICQIDMNYATFVDNAMSSKKSLPCEDESENEDE</sequence>
<dbReference type="AlphaFoldDB" id="A0ABD1X3K8"/>
<dbReference type="InterPro" id="IPR045096">
    <property type="entry name" value="EDR2-like"/>
</dbReference>
<evidence type="ECO:0000313" key="3">
    <source>
        <dbReference type="Proteomes" id="UP001604277"/>
    </source>
</evidence>
<proteinExistence type="predicted"/>
<dbReference type="InterPro" id="IPR009769">
    <property type="entry name" value="EDR2_C"/>
</dbReference>
<accession>A0ABD1X3K8</accession>
<comment type="caution">
    <text evidence="2">The sequence shown here is derived from an EMBL/GenBank/DDBJ whole genome shotgun (WGS) entry which is preliminary data.</text>
</comment>
<protein>
    <submittedName>
        <fullName evidence="2">Protein ENHANCED DISEASE RESISTANCE 2-like</fullName>
    </submittedName>
</protein>
<feature type="domain" description="Protein ENHANCED DISEASE RESISTANCE 2 C-terminal" evidence="1">
    <location>
        <begin position="15"/>
        <end position="72"/>
    </location>
</feature>
<dbReference type="Proteomes" id="UP001604277">
    <property type="component" value="Unassembled WGS sequence"/>
</dbReference>